<comment type="caution">
    <text evidence="2">The sequence shown here is derived from an EMBL/GenBank/DDBJ whole genome shotgun (WGS) entry which is preliminary data.</text>
</comment>
<dbReference type="EMBL" id="QJPJ01000010">
    <property type="protein sequence ID" value="PXZ38825.1"/>
    <property type="molecule type" value="Genomic_DNA"/>
</dbReference>
<dbReference type="RefSeq" id="WP_046097429.1">
    <property type="nucleotide sequence ID" value="NZ_CP034110.1"/>
</dbReference>
<keyword evidence="1" id="KW-0347">Helicase</keyword>
<proteinExistence type="predicted"/>
<dbReference type="SUPFAM" id="SSF52540">
    <property type="entry name" value="P-loop containing nucleoside triphosphate hydrolases"/>
    <property type="match status" value="1"/>
</dbReference>
<reference evidence="1" key="3">
    <citation type="submission" date="2022-05" db="EMBL/GenBank/DDBJ databases">
        <authorList>
            <person name="Chen Y."/>
            <person name="Zhu J."/>
            <person name="Zhu K."/>
        </authorList>
    </citation>
    <scope>NUCLEOTIDE SEQUENCE</scope>
    <source>
        <strain evidence="1">AV25</strain>
    </source>
</reference>
<keyword evidence="4" id="KW-1185">Reference proteome</keyword>
<sequence length="510" mass="57528">MSKNTLPKLIQDHRYAAFVKRYAFNLPLFAKEVCGLDLTYQQIDVMESVQTLGSRTSISSGHGTGKTASFGVIVLWHLTCYYNSITAVIAPKVEQVRKQVFKEVALSLNRMKKSNFSWVAEEVELNATDINIKGAKQYWHVLAKTAPKNEPENLAGLHGDYLLVIADEASGIEDTHFGVLTGSLTDRRNRMVLASQPTRNTGFFYETHHKLSRAFGGAWNNLTLNSELSPIVSYEFLQEKKRQYSKEQYDIKVRGLFPNKSDGFLLGRSEVEAIFGHNPLNGYQDWGYVIPIDVGGGDFRDDSVMTVARVWGFGMYGENARRVYIEDIPIVRDDQDTVNFARAVARKSTDYQNATLVVDYGGLGVGFIHNLNDLGVPNIEKVKWGNLCFRKELKESFYNLRAQSIVSLARAIQEKRFGISAAVADRYGIRIINELTRIPYNYDNKARYQIMSKPDMKAQGIPSPDIGDTFAFAFLESTHYIAAEIGEQTEIDRRWSDKIAQSLAGLDNYL</sequence>
<protein>
    <submittedName>
        <fullName evidence="1">DEAD/DEAH box helicase family protein</fullName>
    </submittedName>
</protein>
<dbReference type="Gene3D" id="3.30.420.240">
    <property type="match status" value="1"/>
</dbReference>
<dbReference type="KEGG" id="apag:EIA51_07560"/>
<evidence type="ECO:0000313" key="3">
    <source>
        <dbReference type="Proteomes" id="UP000247594"/>
    </source>
</evidence>
<dbReference type="Gene3D" id="3.40.50.300">
    <property type="entry name" value="P-loop containing nucleotide triphosphate hydrolases"/>
    <property type="match status" value="1"/>
</dbReference>
<dbReference type="AlphaFoldDB" id="A0A0F5ETU4"/>
<dbReference type="InterPro" id="IPR027417">
    <property type="entry name" value="P-loop_NTPase"/>
</dbReference>
<dbReference type="EMBL" id="JAMDKF010000007">
    <property type="protein sequence ID" value="MEE6041168.1"/>
    <property type="molecule type" value="Genomic_DNA"/>
</dbReference>
<evidence type="ECO:0000313" key="2">
    <source>
        <dbReference type="EMBL" id="PXZ38825.1"/>
    </source>
</evidence>
<accession>A0A0F5ETU4</accession>
<organism evidence="2 3">
    <name type="scientific">Avibacterium paragallinarum</name>
    <name type="common">Haemophilus gallinarum</name>
    <dbReference type="NCBI Taxonomy" id="728"/>
    <lineage>
        <taxon>Bacteria</taxon>
        <taxon>Pseudomonadati</taxon>
        <taxon>Pseudomonadota</taxon>
        <taxon>Gammaproteobacteria</taxon>
        <taxon>Pasteurellales</taxon>
        <taxon>Pasteurellaceae</taxon>
        <taxon>Avibacterium</taxon>
    </lineage>
</organism>
<keyword evidence="1" id="KW-0547">Nucleotide-binding</keyword>
<dbReference type="Proteomes" id="UP000247594">
    <property type="component" value="Unassembled WGS sequence"/>
</dbReference>
<keyword evidence="1" id="KW-0067">ATP-binding</keyword>
<dbReference type="Proteomes" id="UP001347884">
    <property type="component" value="Unassembled WGS sequence"/>
</dbReference>
<dbReference type="GeneID" id="66255430"/>
<dbReference type="GO" id="GO:0004386">
    <property type="term" value="F:helicase activity"/>
    <property type="evidence" value="ECO:0007669"/>
    <property type="project" value="UniProtKB-KW"/>
</dbReference>
<keyword evidence="1" id="KW-0378">Hydrolase</keyword>
<gene>
    <name evidence="2" type="ORF">DM482_07435</name>
    <name evidence="1" type="ORF">M5S13_04580</name>
</gene>
<reference evidence="1 4" key="2">
    <citation type="journal article" date="2022" name="Front. Microbiol.">
        <title>Commensal bacteria contribute to the growth of multidrug-resistant Avibacterium paragallinarum in chickens.</title>
        <authorList>
            <person name="Zhu J."/>
            <person name="Chen Y."/>
            <person name="Wu Y."/>
            <person name="Wang Y."/>
            <person name="Zhu K."/>
        </authorList>
    </citation>
    <scope>NUCLEOTIDE SEQUENCE [LARGE SCALE GENOMIC DNA]</scope>
    <source>
        <strain evidence="1 4">AV25</strain>
    </source>
</reference>
<evidence type="ECO:0000313" key="4">
    <source>
        <dbReference type="Proteomes" id="UP001347884"/>
    </source>
</evidence>
<reference evidence="2 3" key="1">
    <citation type="submission" date="2018-06" db="EMBL/GenBank/DDBJ databases">
        <authorList>
            <person name="Teymurazov M."/>
            <person name="Kislichkina A."/>
            <person name="Abaymova A."/>
            <person name="Mukhina T."/>
            <person name="Mayskaya N."/>
            <person name="Svetoch E."/>
            <person name="Bogun A."/>
        </authorList>
    </citation>
    <scope>NUCLEOTIDE SEQUENCE [LARGE SCALE GENOMIC DNA]</scope>
    <source>
        <strain evidence="2 3">SCPM-O-B-8406</strain>
    </source>
</reference>
<evidence type="ECO:0000313" key="1">
    <source>
        <dbReference type="EMBL" id="MEE6041168.1"/>
    </source>
</evidence>
<name>A0A0F5ETU4_AVIPA</name>